<dbReference type="EC" id="2.7.8.7" evidence="8"/>
<comment type="similarity">
    <text evidence="8">Belongs to the P-Pant transferase superfamily. AcpS family.</text>
</comment>
<dbReference type="InterPro" id="IPR008278">
    <property type="entry name" value="4-PPantetheinyl_Trfase_dom"/>
</dbReference>
<dbReference type="GeneID" id="82878374"/>
<dbReference type="NCBIfam" id="NF000831">
    <property type="entry name" value="PRK00070.3-1"/>
    <property type="match status" value="1"/>
</dbReference>
<name>A0ABM5PS64_9CORY</name>
<evidence type="ECO:0000256" key="1">
    <source>
        <dbReference type="ARBA" id="ARBA00022516"/>
    </source>
</evidence>
<dbReference type="Pfam" id="PF01648">
    <property type="entry name" value="ACPS"/>
    <property type="match status" value="1"/>
</dbReference>
<keyword evidence="2 8" id="KW-0808">Transferase</keyword>
<evidence type="ECO:0000256" key="2">
    <source>
        <dbReference type="ARBA" id="ARBA00022679"/>
    </source>
</evidence>
<comment type="catalytic activity">
    <reaction evidence="8">
        <text>apo-[ACP] + CoA = holo-[ACP] + adenosine 3',5'-bisphosphate + H(+)</text>
        <dbReference type="Rhea" id="RHEA:12068"/>
        <dbReference type="Rhea" id="RHEA-COMP:9685"/>
        <dbReference type="Rhea" id="RHEA-COMP:9690"/>
        <dbReference type="ChEBI" id="CHEBI:15378"/>
        <dbReference type="ChEBI" id="CHEBI:29999"/>
        <dbReference type="ChEBI" id="CHEBI:57287"/>
        <dbReference type="ChEBI" id="CHEBI:58343"/>
        <dbReference type="ChEBI" id="CHEBI:64479"/>
        <dbReference type="EC" id="2.7.8.7"/>
    </reaction>
</comment>
<reference evidence="11" key="1">
    <citation type="submission" date="2013-02" db="EMBL/GenBank/DDBJ databases">
        <title>The complete genome sequence of Corynebacterium casei LMG S-19264 (=DSM 44701).</title>
        <authorList>
            <person name="Ruckert C."/>
            <person name="Albersmeier A."/>
            <person name="Kalinowski J."/>
        </authorList>
    </citation>
    <scope>NUCLEOTIDE SEQUENCE [LARGE SCALE GENOMIC DNA]</scope>
    <source>
        <strain evidence="11">LMG S-19264</strain>
    </source>
</reference>
<keyword evidence="8" id="KW-0963">Cytoplasm</keyword>
<evidence type="ECO:0000313" key="10">
    <source>
        <dbReference type="EMBL" id="AHI20824.1"/>
    </source>
</evidence>
<dbReference type="RefSeq" id="WP_038574697.1">
    <property type="nucleotide sequence ID" value="NZ_CP004350.1"/>
</dbReference>
<dbReference type="InterPro" id="IPR002582">
    <property type="entry name" value="ACPS"/>
</dbReference>
<dbReference type="SUPFAM" id="SSF56214">
    <property type="entry name" value="4'-phosphopantetheinyl transferase"/>
    <property type="match status" value="1"/>
</dbReference>
<dbReference type="NCBIfam" id="TIGR00556">
    <property type="entry name" value="pantethn_trn"/>
    <property type="match status" value="1"/>
</dbReference>
<dbReference type="GO" id="GO:0008897">
    <property type="term" value="F:holo-[acyl-carrier-protein] synthase activity"/>
    <property type="evidence" value="ECO:0007669"/>
    <property type="project" value="UniProtKB-EC"/>
</dbReference>
<keyword evidence="3 8" id="KW-0479">Metal-binding</keyword>
<dbReference type="InterPro" id="IPR004568">
    <property type="entry name" value="Ppantetheine-prot_Trfase_dom"/>
</dbReference>
<dbReference type="Gene3D" id="3.90.470.20">
    <property type="entry name" value="4'-phosphopantetheinyl transferase domain"/>
    <property type="match status" value="1"/>
</dbReference>
<dbReference type="HAMAP" id="MF_00101">
    <property type="entry name" value="AcpS"/>
    <property type="match status" value="1"/>
</dbReference>
<dbReference type="Proteomes" id="UP000019226">
    <property type="component" value="Chromosome"/>
</dbReference>
<evidence type="ECO:0000256" key="3">
    <source>
        <dbReference type="ARBA" id="ARBA00022723"/>
    </source>
</evidence>
<evidence type="ECO:0000256" key="7">
    <source>
        <dbReference type="ARBA" id="ARBA00023160"/>
    </source>
</evidence>
<comment type="function">
    <text evidence="8">Transfers the 4'-phosphopantetheine moiety from coenzyme A to a Ser of acyl-carrier-protein.</text>
</comment>
<proteinExistence type="inferred from homology"/>
<comment type="cofactor">
    <cofactor evidence="8">
        <name>Mg(2+)</name>
        <dbReference type="ChEBI" id="CHEBI:18420"/>
    </cofactor>
</comment>
<evidence type="ECO:0000313" key="11">
    <source>
        <dbReference type="Proteomes" id="UP000019226"/>
    </source>
</evidence>
<dbReference type="InterPro" id="IPR037143">
    <property type="entry name" value="4-PPantetheinyl_Trfase_dom_sf"/>
</dbReference>
<keyword evidence="4 8" id="KW-0276">Fatty acid metabolism</keyword>
<evidence type="ECO:0000256" key="8">
    <source>
        <dbReference type="HAMAP-Rule" id="MF_00101"/>
    </source>
</evidence>
<evidence type="ECO:0000256" key="6">
    <source>
        <dbReference type="ARBA" id="ARBA00023098"/>
    </source>
</evidence>
<feature type="binding site" evidence="8">
    <location>
        <position position="12"/>
    </location>
    <ligand>
        <name>Mg(2+)</name>
        <dbReference type="ChEBI" id="CHEBI:18420"/>
    </ligand>
</feature>
<protein>
    <recommendedName>
        <fullName evidence="8">Holo-[acyl-carrier-protein] synthase</fullName>
        <shortName evidence="8">Holo-ACP synthase</shortName>
        <ecNumber evidence="8">2.7.8.7</ecNumber>
    </recommendedName>
    <alternativeName>
        <fullName evidence="8">4'-phosphopantetheinyl transferase AcpS</fullName>
    </alternativeName>
</protein>
<keyword evidence="7 8" id="KW-0275">Fatty acid biosynthesis</keyword>
<feature type="domain" description="4'-phosphopantetheinyl transferase" evidence="9">
    <location>
        <begin position="9"/>
        <end position="121"/>
    </location>
</feature>
<organism evidence="10 11">
    <name type="scientific">Corynebacterium casei LMG S-19264</name>
    <dbReference type="NCBI Taxonomy" id="1285583"/>
    <lineage>
        <taxon>Bacteria</taxon>
        <taxon>Bacillati</taxon>
        <taxon>Actinomycetota</taxon>
        <taxon>Actinomycetes</taxon>
        <taxon>Mycobacteriales</taxon>
        <taxon>Corynebacteriaceae</taxon>
        <taxon>Corynebacterium</taxon>
    </lineage>
</organism>
<evidence type="ECO:0000256" key="4">
    <source>
        <dbReference type="ARBA" id="ARBA00022832"/>
    </source>
</evidence>
<keyword evidence="11" id="KW-1185">Reference proteome</keyword>
<evidence type="ECO:0000256" key="5">
    <source>
        <dbReference type="ARBA" id="ARBA00022842"/>
    </source>
</evidence>
<keyword evidence="6 8" id="KW-0443">Lipid metabolism</keyword>
<keyword evidence="1 8" id="KW-0444">Lipid biosynthesis</keyword>
<dbReference type="EMBL" id="CP004350">
    <property type="protein sequence ID" value="AHI20824.1"/>
    <property type="molecule type" value="Genomic_DNA"/>
</dbReference>
<sequence>MAKREAVTVGVDLVHIPGFAEQLARPGSTFDQVFSPLERRHAQQRRDVSGVTSNTSLAGSRTEHLAGRWAAKEAFIKAWSQAIYGKPPVIEPDLVNFAEIEVLPDRWGRIALQLKGEVAAKLQESIGEVELSLTISHDGDYATAQCLMRYQLPE</sequence>
<feature type="binding site" evidence="8">
    <location>
        <position position="73"/>
    </location>
    <ligand>
        <name>Mg(2+)</name>
        <dbReference type="ChEBI" id="CHEBI:18420"/>
    </ligand>
</feature>
<keyword evidence="5 8" id="KW-0460">Magnesium</keyword>
<evidence type="ECO:0000259" key="9">
    <source>
        <dbReference type="Pfam" id="PF01648"/>
    </source>
</evidence>
<gene>
    <name evidence="8 10" type="primary">acpS</name>
    <name evidence="10" type="ORF">CCASEI_11350</name>
</gene>
<accession>A0ABM5PS64</accession>
<comment type="subcellular location">
    <subcellularLocation>
        <location evidence="8">Cytoplasm</location>
    </subcellularLocation>
</comment>